<comment type="caution">
    <text evidence="2">The sequence shown here is derived from an EMBL/GenBank/DDBJ whole genome shotgun (WGS) entry which is preliminary data.</text>
</comment>
<dbReference type="AlphaFoldDB" id="A0A0F8W6B7"/>
<gene>
    <name evidence="2" type="ORF">LCGC14_3106810</name>
</gene>
<name>A0A0F8W6B7_9ZZZZ</name>
<feature type="compositionally biased region" description="Polar residues" evidence="1">
    <location>
        <begin position="47"/>
        <end position="56"/>
    </location>
</feature>
<accession>A0A0F8W6B7</accession>
<organism evidence="2">
    <name type="scientific">marine sediment metagenome</name>
    <dbReference type="NCBI Taxonomy" id="412755"/>
    <lineage>
        <taxon>unclassified sequences</taxon>
        <taxon>metagenomes</taxon>
        <taxon>ecological metagenomes</taxon>
    </lineage>
</organism>
<protein>
    <submittedName>
        <fullName evidence="2">Uncharacterized protein</fullName>
    </submittedName>
</protein>
<proteinExistence type="predicted"/>
<feature type="region of interest" description="Disordered" evidence="1">
    <location>
        <begin position="37"/>
        <end position="70"/>
    </location>
</feature>
<sequence length="70" mass="7429">MYGWTLSAVFSRRAKAIIRPTGKDILIKAGTVGELGTGAWYKPRTGPTGQRQSTNRARGVPRQGQAGGGD</sequence>
<dbReference type="EMBL" id="LAZR01067115">
    <property type="protein sequence ID" value="KKK52247.1"/>
    <property type="molecule type" value="Genomic_DNA"/>
</dbReference>
<evidence type="ECO:0000313" key="2">
    <source>
        <dbReference type="EMBL" id="KKK52247.1"/>
    </source>
</evidence>
<reference evidence="2" key="1">
    <citation type="journal article" date="2015" name="Nature">
        <title>Complex archaea that bridge the gap between prokaryotes and eukaryotes.</title>
        <authorList>
            <person name="Spang A."/>
            <person name="Saw J.H."/>
            <person name="Jorgensen S.L."/>
            <person name="Zaremba-Niedzwiedzka K."/>
            <person name="Martijn J."/>
            <person name="Lind A.E."/>
            <person name="van Eijk R."/>
            <person name="Schleper C."/>
            <person name="Guy L."/>
            <person name="Ettema T.J."/>
        </authorList>
    </citation>
    <scope>NUCLEOTIDE SEQUENCE</scope>
</reference>
<evidence type="ECO:0000256" key="1">
    <source>
        <dbReference type="SAM" id="MobiDB-lite"/>
    </source>
</evidence>